<dbReference type="SUPFAM" id="SSF63520">
    <property type="entry name" value="PTS-regulatory domain, PRD"/>
    <property type="match status" value="2"/>
</dbReference>
<dbReference type="AlphaFoldDB" id="A0A4R6ZSJ7"/>
<dbReference type="OrthoDB" id="3710983at2"/>
<keyword evidence="4" id="KW-0804">Transcription</keyword>
<reference evidence="7 8" key="1">
    <citation type="submission" date="2019-03" db="EMBL/GenBank/DDBJ databases">
        <title>Genomic Encyclopedia of Type Strains, Phase III (KMG-III): the genomes of soil and plant-associated and newly described type strains.</title>
        <authorList>
            <person name="Whitman W."/>
        </authorList>
    </citation>
    <scope>NUCLEOTIDE SEQUENCE [LARGE SCALE GENOMIC DNA]</scope>
    <source>
        <strain evidence="7 8">CECT 7972</strain>
    </source>
</reference>
<dbReference type="GO" id="GO:0006355">
    <property type="term" value="P:regulation of DNA-templated transcription"/>
    <property type="evidence" value="ECO:0007669"/>
    <property type="project" value="InterPro"/>
</dbReference>
<feature type="domain" description="PRD" evidence="6">
    <location>
        <begin position="289"/>
        <end position="395"/>
    </location>
</feature>
<dbReference type="RefSeq" id="WP_133619783.1">
    <property type="nucleotide sequence ID" value="NZ_JAASUO010000001.1"/>
</dbReference>
<dbReference type="InterPro" id="IPR050661">
    <property type="entry name" value="BglG_antiterminators"/>
</dbReference>
<evidence type="ECO:0000256" key="3">
    <source>
        <dbReference type="ARBA" id="ARBA00023159"/>
    </source>
</evidence>
<dbReference type="InterPro" id="IPR036388">
    <property type="entry name" value="WH-like_DNA-bd_sf"/>
</dbReference>
<dbReference type="Proteomes" id="UP000295558">
    <property type="component" value="Unassembled WGS sequence"/>
</dbReference>
<evidence type="ECO:0000256" key="2">
    <source>
        <dbReference type="ARBA" id="ARBA00023015"/>
    </source>
</evidence>
<feature type="domain" description="PRD" evidence="6">
    <location>
        <begin position="175"/>
        <end position="279"/>
    </location>
</feature>
<dbReference type="SUPFAM" id="SSF55804">
    <property type="entry name" value="Phoshotransferase/anion transport protein"/>
    <property type="match status" value="1"/>
</dbReference>
<dbReference type="InterPro" id="IPR011608">
    <property type="entry name" value="PRD"/>
</dbReference>
<dbReference type="Pfam" id="PF05043">
    <property type="entry name" value="Mga"/>
    <property type="match status" value="1"/>
</dbReference>
<dbReference type="InterPro" id="IPR002178">
    <property type="entry name" value="PTS_EIIA_type-2_dom"/>
</dbReference>
<comment type="caution">
    <text evidence="7">The sequence shown here is derived from an EMBL/GenBank/DDBJ whole genome shotgun (WGS) entry which is preliminary data.</text>
</comment>
<keyword evidence="3" id="KW-0010">Activator</keyword>
<keyword evidence="1" id="KW-0677">Repeat</keyword>
<dbReference type="Gene3D" id="1.10.1790.10">
    <property type="entry name" value="PRD domain"/>
    <property type="match status" value="2"/>
</dbReference>
<dbReference type="PROSITE" id="PS51094">
    <property type="entry name" value="PTS_EIIA_TYPE_2"/>
    <property type="match status" value="1"/>
</dbReference>
<name>A0A4R6ZSJ7_9LIST</name>
<dbReference type="InterPro" id="IPR007737">
    <property type="entry name" value="Mga_HTH"/>
</dbReference>
<dbReference type="PROSITE" id="PS51372">
    <property type="entry name" value="PRD_2"/>
    <property type="match status" value="2"/>
</dbReference>
<dbReference type="Pfam" id="PF00874">
    <property type="entry name" value="PRD"/>
    <property type="match status" value="2"/>
</dbReference>
<dbReference type="Pfam" id="PF00359">
    <property type="entry name" value="PTS_EIIA_2"/>
    <property type="match status" value="1"/>
</dbReference>
<evidence type="ECO:0000259" key="5">
    <source>
        <dbReference type="PROSITE" id="PS51094"/>
    </source>
</evidence>
<proteinExistence type="predicted"/>
<dbReference type="InterPro" id="IPR036634">
    <property type="entry name" value="PRD_sf"/>
</dbReference>
<dbReference type="Gene3D" id="3.40.930.10">
    <property type="entry name" value="Mannitol-specific EII, Chain A"/>
    <property type="match status" value="1"/>
</dbReference>
<accession>A0A4R6ZSJ7</accession>
<feature type="domain" description="PTS EIIA type-2" evidence="5">
    <location>
        <begin position="499"/>
        <end position="638"/>
    </location>
</feature>
<evidence type="ECO:0000256" key="4">
    <source>
        <dbReference type="ARBA" id="ARBA00023163"/>
    </source>
</evidence>
<dbReference type="InterPro" id="IPR016152">
    <property type="entry name" value="PTrfase/Anion_transptr"/>
</dbReference>
<dbReference type="EMBL" id="SNZK01000001">
    <property type="protein sequence ID" value="TDR55575.1"/>
    <property type="molecule type" value="Genomic_DNA"/>
</dbReference>
<dbReference type="PANTHER" id="PTHR30185:SF12">
    <property type="entry name" value="TRANSCRIPTIONAL REGULATOR MANR"/>
    <property type="match status" value="1"/>
</dbReference>
<evidence type="ECO:0000313" key="8">
    <source>
        <dbReference type="Proteomes" id="UP000295558"/>
    </source>
</evidence>
<gene>
    <name evidence="7" type="ORF">DFP96_101512</name>
</gene>
<dbReference type="PANTHER" id="PTHR30185">
    <property type="entry name" value="CRYPTIC BETA-GLUCOSIDE BGL OPERON ANTITERMINATOR"/>
    <property type="match status" value="1"/>
</dbReference>
<dbReference type="Gene3D" id="1.10.10.10">
    <property type="entry name" value="Winged helix-like DNA-binding domain superfamily/Winged helix DNA-binding domain"/>
    <property type="match status" value="1"/>
</dbReference>
<organism evidence="7 8">
    <name type="scientific">Listeria rocourtiae</name>
    <dbReference type="NCBI Taxonomy" id="647910"/>
    <lineage>
        <taxon>Bacteria</taxon>
        <taxon>Bacillati</taxon>
        <taxon>Bacillota</taxon>
        <taxon>Bacilli</taxon>
        <taxon>Bacillales</taxon>
        <taxon>Listeriaceae</taxon>
        <taxon>Listeria</taxon>
    </lineage>
</organism>
<evidence type="ECO:0000313" key="7">
    <source>
        <dbReference type="EMBL" id="TDR55575.1"/>
    </source>
</evidence>
<protein>
    <submittedName>
        <fullName evidence="7">BglG family transcriptional antiterminator</fullName>
    </submittedName>
</protein>
<keyword evidence="8" id="KW-1185">Reference proteome</keyword>
<sequence length="643" mass="74080">MKGKTGDRLIQYLLHQNDYKRAAVLASKLDVTDRTIRKQVAQINERYSRQVIFSSAKGYKLDIPAYQKEVSATTNQAPETKRERLHFLINRLMIMKSAGLDIYELSDELFLSETTVRADMQNVRQFLQDFQITLQSRGDKYSIAGDEVRKREVMRYLAIEESKNPINQRHSIQVILGDIAIQDLQGIITNTLAGHNFFINGYEMDNVLLHFAITIQRIRENNSITKNNMKKRVTNMQEYAITTSITKKITAQYDIPFTFSEIYYLTLLLIGKTTLANYNSLTSGELEIYIGKEIIQLVDRILQKVKTMYFIDMRKDGFIVKFTIHVHNLINRANITHLAKNPLSEEIKSSYPLLYDISVFIASEIASEKNIMINDDEIAYIALHIGSFIEYENGHHEKVTCLIICPQYYDIHKCITQKIEQKFGSELTIIMVETEIDGNWKKRKPDLIVTTTYITSETTDYIVYVRPFLTTSDLHNISKEISNIKKAKKQQTMSRYIEQFFHSDLFFKNKAIQNKFQTIEFLAHQLTKQGFTTSDFVEDVIERECMSSTAFSNGVAVPHSMTMKAIRTGVAILVEKKAVPWDKKSVQIIVLIAVNEKDSPIFGDLFESFINVLSEEVNIKLLAQTESHLAFQEMLLQLMDGSD</sequence>
<evidence type="ECO:0000259" key="6">
    <source>
        <dbReference type="PROSITE" id="PS51372"/>
    </source>
</evidence>
<evidence type="ECO:0000256" key="1">
    <source>
        <dbReference type="ARBA" id="ARBA00022737"/>
    </source>
</evidence>
<keyword evidence="2" id="KW-0805">Transcription regulation</keyword>